<sequence>MLCGVAAMTVRTVAIVGAGIAGLAAALCLARKGIKVHLFEQADRLEEVGAGLQLSPNATTVLATLGLLSALEAQWLEPDRVVLASGRTLKPLTAVPVGVDARRRWHFPYGVLHRATLQNVLLDAVRADPLISLDLGKRIDRYDGAALAAAIAAQLDLTIAADGVWSTMRTAVPGAAPARFSGYIAWRFSVPFASAPHFLDARCVTAWVGPSAHLVAYPLLEAKAFNLVAIHQGPAGRHDWSTPPAAAGAALRVEAFSGWNEAIVALLRNADAPLAWPLYECGDGRWFDGNGLILIGDAAHATTPFAAQGAAMAIEDAAELAAAVAGAADANIALAAFETARRKRLRRVRARADFNRFAYHARGPIALARDAVLALRSQASLAADFDWLYGYRPAI</sequence>
<name>A0A2T5B7Z8_MYCDI</name>
<protein>
    <submittedName>
        <fullName evidence="7">Salicylate hydroxylase</fullName>
    </submittedName>
</protein>
<gene>
    <name evidence="7" type="ORF">C7449_104176</name>
</gene>
<dbReference type="InterPro" id="IPR050493">
    <property type="entry name" value="FAD-dep_Monooxygenase_BioMet"/>
</dbReference>
<dbReference type="GO" id="GO:0071949">
    <property type="term" value="F:FAD binding"/>
    <property type="evidence" value="ECO:0007669"/>
    <property type="project" value="InterPro"/>
</dbReference>
<evidence type="ECO:0000259" key="6">
    <source>
        <dbReference type="Pfam" id="PF01494"/>
    </source>
</evidence>
<evidence type="ECO:0000256" key="4">
    <source>
        <dbReference type="ARBA" id="ARBA00023002"/>
    </source>
</evidence>
<keyword evidence="4" id="KW-0560">Oxidoreductase</keyword>
<dbReference type="Gene3D" id="3.50.50.60">
    <property type="entry name" value="FAD/NAD(P)-binding domain"/>
    <property type="match status" value="1"/>
</dbReference>
<dbReference type="InterPro" id="IPR036188">
    <property type="entry name" value="FAD/NAD-bd_sf"/>
</dbReference>
<dbReference type="Pfam" id="PF01494">
    <property type="entry name" value="FAD_binding_3"/>
    <property type="match status" value="1"/>
</dbReference>
<organism evidence="7 8">
    <name type="scientific">Mycoplana dimorpha</name>
    <dbReference type="NCBI Taxonomy" id="28320"/>
    <lineage>
        <taxon>Bacteria</taxon>
        <taxon>Pseudomonadati</taxon>
        <taxon>Pseudomonadota</taxon>
        <taxon>Alphaproteobacteria</taxon>
        <taxon>Hyphomicrobiales</taxon>
        <taxon>Rhizobiaceae</taxon>
        <taxon>Mycoplana</taxon>
    </lineage>
</organism>
<dbReference type="Proteomes" id="UP000241247">
    <property type="component" value="Unassembled WGS sequence"/>
</dbReference>
<dbReference type="AlphaFoldDB" id="A0A2T5B7Z8"/>
<evidence type="ECO:0000313" key="7">
    <source>
        <dbReference type="EMBL" id="PTM95112.1"/>
    </source>
</evidence>
<dbReference type="PRINTS" id="PR00420">
    <property type="entry name" value="RNGMNOXGNASE"/>
</dbReference>
<dbReference type="GO" id="GO:0004497">
    <property type="term" value="F:monooxygenase activity"/>
    <property type="evidence" value="ECO:0007669"/>
    <property type="project" value="UniProtKB-KW"/>
</dbReference>
<keyword evidence="8" id="KW-1185">Reference proteome</keyword>
<keyword evidence="5" id="KW-0503">Monooxygenase</keyword>
<keyword evidence="3" id="KW-0274">FAD</keyword>
<keyword evidence="2" id="KW-0285">Flavoprotein</keyword>
<dbReference type="EMBL" id="PZZZ01000004">
    <property type="protein sequence ID" value="PTM95112.1"/>
    <property type="molecule type" value="Genomic_DNA"/>
</dbReference>
<comment type="caution">
    <text evidence="7">The sequence shown here is derived from an EMBL/GenBank/DDBJ whole genome shotgun (WGS) entry which is preliminary data.</text>
</comment>
<comment type="cofactor">
    <cofactor evidence="1">
        <name>FAD</name>
        <dbReference type="ChEBI" id="CHEBI:57692"/>
    </cofactor>
</comment>
<dbReference type="PANTHER" id="PTHR13789:SF318">
    <property type="entry name" value="GERANYLGERANYL DIPHOSPHATE REDUCTASE"/>
    <property type="match status" value="1"/>
</dbReference>
<accession>A0A2T5B7Z8</accession>
<evidence type="ECO:0000256" key="3">
    <source>
        <dbReference type="ARBA" id="ARBA00022827"/>
    </source>
</evidence>
<dbReference type="InterPro" id="IPR002938">
    <property type="entry name" value="FAD-bd"/>
</dbReference>
<evidence type="ECO:0000313" key="8">
    <source>
        <dbReference type="Proteomes" id="UP000241247"/>
    </source>
</evidence>
<evidence type="ECO:0000256" key="5">
    <source>
        <dbReference type="ARBA" id="ARBA00023033"/>
    </source>
</evidence>
<feature type="domain" description="FAD-binding" evidence="6">
    <location>
        <begin position="12"/>
        <end position="350"/>
    </location>
</feature>
<evidence type="ECO:0000256" key="1">
    <source>
        <dbReference type="ARBA" id="ARBA00001974"/>
    </source>
</evidence>
<proteinExistence type="predicted"/>
<evidence type="ECO:0000256" key="2">
    <source>
        <dbReference type="ARBA" id="ARBA00022630"/>
    </source>
</evidence>
<dbReference type="PANTHER" id="PTHR13789">
    <property type="entry name" value="MONOOXYGENASE"/>
    <property type="match status" value="1"/>
</dbReference>
<reference evidence="7 8" key="1">
    <citation type="submission" date="2018-04" db="EMBL/GenBank/DDBJ databases">
        <title>Genomic Encyclopedia of Type Strains, Phase IV (KMG-IV): sequencing the most valuable type-strain genomes for metagenomic binning, comparative biology and taxonomic classification.</title>
        <authorList>
            <person name="Goeker M."/>
        </authorList>
    </citation>
    <scope>NUCLEOTIDE SEQUENCE [LARGE SCALE GENOMIC DNA]</scope>
    <source>
        <strain evidence="7 8">DSM 7138</strain>
    </source>
</reference>
<dbReference type="SUPFAM" id="SSF54373">
    <property type="entry name" value="FAD-linked reductases, C-terminal domain"/>
    <property type="match status" value="1"/>
</dbReference>
<dbReference type="SUPFAM" id="SSF51905">
    <property type="entry name" value="FAD/NAD(P)-binding domain"/>
    <property type="match status" value="1"/>
</dbReference>